<proteinExistence type="predicted"/>
<accession>A6JI75</accession>
<sequence length="51" mass="5636">MMESVGVYGFCGCKGKSKVKCDSRWEITAAGLCSSSWMLDITWLPRSEAKT</sequence>
<name>A6JI75_RAT</name>
<gene>
    <name evidence="1" type="ORF">rCG_57467</name>
</gene>
<dbReference type="EMBL" id="CH473986">
    <property type="protein sequence ID" value="EDL94549.1"/>
    <property type="molecule type" value="Genomic_DNA"/>
</dbReference>
<dbReference type="AlphaFoldDB" id="A6JI75"/>
<evidence type="ECO:0000313" key="2">
    <source>
        <dbReference type="Proteomes" id="UP000234681"/>
    </source>
</evidence>
<evidence type="ECO:0000313" key="1">
    <source>
        <dbReference type="EMBL" id="EDL94549.1"/>
    </source>
</evidence>
<organism evidence="1 2">
    <name type="scientific">Rattus norvegicus</name>
    <name type="common">Rat</name>
    <dbReference type="NCBI Taxonomy" id="10116"/>
    <lineage>
        <taxon>Eukaryota</taxon>
        <taxon>Metazoa</taxon>
        <taxon>Chordata</taxon>
        <taxon>Craniata</taxon>
        <taxon>Vertebrata</taxon>
        <taxon>Euteleostomi</taxon>
        <taxon>Mammalia</taxon>
        <taxon>Eutheria</taxon>
        <taxon>Euarchontoglires</taxon>
        <taxon>Glires</taxon>
        <taxon>Rodentia</taxon>
        <taxon>Myomorpha</taxon>
        <taxon>Muroidea</taxon>
        <taxon>Muridae</taxon>
        <taxon>Murinae</taxon>
        <taxon>Rattus</taxon>
    </lineage>
</organism>
<dbReference type="Proteomes" id="UP000234681">
    <property type="component" value="Chromosome 1"/>
</dbReference>
<reference evidence="2" key="1">
    <citation type="submission" date="2005-09" db="EMBL/GenBank/DDBJ databases">
        <authorList>
            <person name="Mural R.J."/>
            <person name="Li P.W."/>
            <person name="Adams M.D."/>
            <person name="Amanatides P.G."/>
            <person name="Baden-Tillson H."/>
            <person name="Barnstead M."/>
            <person name="Chin S.H."/>
            <person name="Dew I."/>
            <person name="Evans C.A."/>
            <person name="Ferriera S."/>
            <person name="Flanigan M."/>
            <person name="Fosler C."/>
            <person name="Glodek A."/>
            <person name="Gu Z."/>
            <person name="Holt R.A."/>
            <person name="Jennings D."/>
            <person name="Kraft C.L."/>
            <person name="Lu F."/>
            <person name="Nguyen T."/>
            <person name="Nusskern D.R."/>
            <person name="Pfannkoch C.M."/>
            <person name="Sitter C."/>
            <person name="Sutton G.G."/>
            <person name="Venter J.C."/>
            <person name="Wang Z."/>
            <person name="Woodage T."/>
            <person name="Zheng X.H."/>
            <person name="Zhong F."/>
        </authorList>
    </citation>
    <scope>NUCLEOTIDE SEQUENCE [LARGE SCALE GENOMIC DNA]</scope>
    <source>
        <strain>BN</strain>
        <strain evidence="2">Sprague-Dawley</strain>
    </source>
</reference>
<protein>
    <submittedName>
        <fullName evidence="1">RCG57467, isoform CRA_b</fullName>
    </submittedName>
</protein>